<dbReference type="InterPro" id="IPR038670">
    <property type="entry name" value="HslJ-like_sf"/>
</dbReference>
<dbReference type="KEGG" id="lacs:H4075_09275"/>
<evidence type="ECO:0000313" key="2">
    <source>
        <dbReference type="EMBL" id="QNA46342.1"/>
    </source>
</evidence>
<dbReference type="AlphaFoldDB" id="A0A7G5XLI9"/>
<dbReference type="PANTHER" id="PTHR35535:SF1">
    <property type="entry name" value="HEAT SHOCK PROTEIN HSLJ"/>
    <property type="match status" value="1"/>
</dbReference>
<accession>A0A7G5XLI9</accession>
<dbReference type="InterPro" id="IPR005184">
    <property type="entry name" value="DUF306_Meta_HslJ"/>
</dbReference>
<dbReference type="RefSeq" id="WP_182806165.1">
    <property type="nucleotide sequence ID" value="NZ_CP060007.1"/>
</dbReference>
<evidence type="ECO:0000313" key="3">
    <source>
        <dbReference type="Proteomes" id="UP000515344"/>
    </source>
</evidence>
<protein>
    <submittedName>
        <fullName evidence="2">META domain-containing protein</fullName>
    </submittedName>
</protein>
<proteinExistence type="predicted"/>
<evidence type="ECO:0000259" key="1">
    <source>
        <dbReference type="Pfam" id="PF03724"/>
    </source>
</evidence>
<dbReference type="Gene3D" id="2.40.128.270">
    <property type="match status" value="1"/>
</dbReference>
<reference evidence="3" key="1">
    <citation type="submission" date="2020-08" db="EMBL/GenBank/DDBJ databases">
        <title>Lacibacter sp. S13-6-6 genome sequencing.</title>
        <authorList>
            <person name="Jin L."/>
        </authorList>
    </citation>
    <scope>NUCLEOTIDE SEQUENCE [LARGE SCALE GENOMIC DNA]</scope>
    <source>
        <strain evidence="3">S13-6-6</strain>
    </source>
</reference>
<keyword evidence="3" id="KW-1185">Reference proteome</keyword>
<sequence length="134" mass="15064">MKNVSAIILLTLVFVSCSPKLSPDHNWDQKRWTLYELKTVPVQLSGTEKDANLMFVPSQKQVSGTGGCNRIAGSYELKKDGGIKFSNITSTKMMCSDQAFEDRFLEVLNEVDGYAVENNIMLLKKGKEVVMRLR</sequence>
<gene>
    <name evidence="2" type="ORF">H4075_09275</name>
</gene>
<dbReference type="PANTHER" id="PTHR35535">
    <property type="entry name" value="HEAT SHOCK PROTEIN HSLJ"/>
    <property type="match status" value="1"/>
</dbReference>
<dbReference type="InterPro" id="IPR053147">
    <property type="entry name" value="Hsp_HslJ-like"/>
</dbReference>
<dbReference type="EMBL" id="CP060007">
    <property type="protein sequence ID" value="QNA46342.1"/>
    <property type="molecule type" value="Genomic_DNA"/>
</dbReference>
<dbReference type="Pfam" id="PF03724">
    <property type="entry name" value="META"/>
    <property type="match status" value="1"/>
</dbReference>
<name>A0A7G5XLI9_9BACT</name>
<dbReference type="PROSITE" id="PS51257">
    <property type="entry name" value="PROKAR_LIPOPROTEIN"/>
    <property type="match status" value="1"/>
</dbReference>
<dbReference type="Proteomes" id="UP000515344">
    <property type="component" value="Chromosome"/>
</dbReference>
<organism evidence="2 3">
    <name type="scientific">Lacibacter sediminis</name>
    <dbReference type="NCBI Taxonomy" id="2760713"/>
    <lineage>
        <taxon>Bacteria</taxon>
        <taxon>Pseudomonadati</taxon>
        <taxon>Bacteroidota</taxon>
        <taxon>Chitinophagia</taxon>
        <taxon>Chitinophagales</taxon>
        <taxon>Chitinophagaceae</taxon>
        <taxon>Lacibacter</taxon>
    </lineage>
</organism>
<feature type="domain" description="DUF306" evidence="1">
    <location>
        <begin position="28"/>
        <end position="133"/>
    </location>
</feature>